<keyword evidence="2" id="KW-1185">Reference proteome</keyword>
<comment type="caution">
    <text evidence="1">The sequence shown here is derived from an EMBL/GenBank/DDBJ whole genome shotgun (WGS) entry which is preliminary data.</text>
</comment>
<name>A0ABN8QSW0_9CNID</name>
<evidence type="ECO:0000313" key="2">
    <source>
        <dbReference type="Proteomes" id="UP001159405"/>
    </source>
</evidence>
<gene>
    <name evidence="1" type="ORF">PLOB_00009109</name>
</gene>
<feature type="non-terminal residue" evidence="1">
    <location>
        <position position="166"/>
    </location>
</feature>
<protein>
    <submittedName>
        <fullName evidence="1">Uncharacterized protein</fullName>
    </submittedName>
</protein>
<feature type="non-terminal residue" evidence="1">
    <location>
        <position position="1"/>
    </location>
</feature>
<proteinExistence type="predicted"/>
<reference evidence="1 2" key="1">
    <citation type="submission" date="2022-05" db="EMBL/GenBank/DDBJ databases">
        <authorList>
            <consortium name="Genoscope - CEA"/>
            <person name="William W."/>
        </authorList>
    </citation>
    <scope>NUCLEOTIDE SEQUENCE [LARGE SCALE GENOMIC DNA]</scope>
</reference>
<dbReference type="EMBL" id="CALNXK010000144">
    <property type="protein sequence ID" value="CAH3168284.1"/>
    <property type="molecule type" value="Genomic_DNA"/>
</dbReference>
<organism evidence="1 2">
    <name type="scientific">Porites lobata</name>
    <dbReference type="NCBI Taxonomy" id="104759"/>
    <lineage>
        <taxon>Eukaryota</taxon>
        <taxon>Metazoa</taxon>
        <taxon>Cnidaria</taxon>
        <taxon>Anthozoa</taxon>
        <taxon>Hexacorallia</taxon>
        <taxon>Scleractinia</taxon>
        <taxon>Fungiina</taxon>
        <taxon>Poritidae</taxon>
        <taxon>Porites</taxon>
    </lineage>
</organism>
<evidence type="ECO:0000313" key="1">
    <source>
        <dbReference type="EMBL" id="CAH3168284.1"/>
    </source>
</evidence>
<sequence length="166" mass="18849">ETFPHAIVYIFEALLPVIKSLQATKDLLFKNEHLPVSVLLADTLNREPEHIISKDREELVRKFWEALVRRALISQWCFQTPVTGFNLGCCDLNLIKKYFVTCLAPEGDVKVVNKQNKSVLSFEEYEDCQRLFGENGDEEVFRLAGTLQQRGCRALSGLPGVHASLL</sequence>
<accession>A0ABN8QSW0</accession>
<dbReference type="Proteomes" id="UP001159405">
    <property type="component" value="Unassembled WGS sequence"/>
</dbReference>